<dbReference type="Proteomes" id="UP000078397">
    <property type="component" value="Unassembled WGS sequence"/>
</dbReference>
<dbReference type="EMBL" id="LSBJ02000014">
    <property type="protein sequence ID" value="OAQ58766.2"/>
    <property type="molecule type" value="Genomic_DNA"/>
</dbReference>
<comment type="caution">
    <text evidence="1">The sequence shown here is derived from an EMBL/GenBank/DDBJ whole genome shotgun (WGS) entry which is preliminary data.</text>
</comment>
<sequence length="337" mass="37884">METDKDENGEFLVLICQGKRINVRKMALSTQDNVFHTACTGPFKVSGSVQFAGQYYFHSGDYDVAVASELEEDISALQIHARMVSLADRYAIDALVSLSATKYSDRLRKSDMLEFLGSIHDVYTLTPSHVRDLRVEAVRHARINLPQHLGNASVRRAYEDIASTTPEFIKELLDSYMETAMIGRCWNCGRCQALEAVQSRCLTCVQLAHLPLPSGVAKFIDQVSDVDISSEGFTGIHIREESPKSDRLPLLMLTAQCPQCMGDESLPVEERTFSYCRPAVMNDHFDREHLDTIKSYDSLIFCNHPKCRNADLKLTSLDHSRNHVARVHGVTLRASRT</sequence>
<dbReference type="STRING" id="1380566.A0A179F007"/>
<protein>
    <recommendedName>
        <fullName evidence="3">BTB domain-containing protein</fullName>
    </recommendedName>
</protein>
<dbReference type="KEGG" id="pchm:VFPPC_16956"/>
<evidence type="ECO:0000313" key="1">
    <source>
        <dbReference type="EMBL" id="OAQ58766.2"/>
    </source>
</evidence>
<proteinExistence type="predicted"/>
<gene>
    <name evidence="1" type="ORF">VFPPC_16956</name>
</gene>
<dbReference type="GeneID" id="28858702"/>
<dbReference type="RefSeq" id="XP_022283976.1">
    <property type="nucleotide sequence ID" value="XM_022429047.1"/>
</dbReference>
<keyword evidence="2" id="KW-1185">Reference proteome</keyword>
<organism evidence="1 2">
    <name type="scientific">Pochonia chlamydosporia 170</name>
    <dbReference type="NCBI Taxonomy" id="1380566"/>
    <lineage>
        <taxon>Eukaryota</taxon>
        <taxon>Fungi</taxon>
        <taxon>Dikarya</taxon>
        <taxon>Ascomycota</taxon>
        <taxon>Pezizomycotina</taxon>
        <taxon>Sordariomycetes</taxon>
        <taxon>Hypocreomycetidae</taxon>
        <taxon>Hypocreales</taxon>
        <taxon>Clavicipitaceae</taxon>
        <taxon>Pochonia</taxon>
    </lineage>
</organism>
<dbReference type="AlphaFoldDB" id="A0A179F007"/>
<evidence type="ECO:0000313" key="2">
    <source>
        <dbReference type="Proteomes" id="UP000078397"/>
    </source>
</evidence>
<name>A0A179F007_METCM</name>
<evidence type="ECO:0008006" key="3">
    <source>
        <dbReference type="Google" id="ProtNLM"/>
    </source>
</evidence>
<reference evidence="1 2" key="1">
    <citation type="journal article" date="2016" name="PLoS Pathog.">
        <title>Biosynthesis of antibiotic leucinostatins in bio-control fungus Purpureocillium lilacinum and their inhibition on phytophthora revealed by genome mining.</title>
        <authorList>
            <person name="Wang G."/>
            <person name="Liu Z."/>
            <person name="Lin R."/>
            <person name="Li E."/>
            <person name="Mao Z."/>
            <person name="Ling J."/>
            <person name="Yang Y."/>
            <person name="Yin W.B."/>
            <person name="Xie B."/>
        </authorList>
    </citation>
    <scope>NUCLEOTIDE SEQUENCE [LARGE SCALE GENOMIC DNA]</scope>
    <source>
        <strain evidence="1">170</strain>
    </source>
</reference>
<dbReference type="OrthoDB" id="6359816at2759"/>
<accession>A0A179F007</accession>